<dbReference type="RefSeq" id="WP_092702045.1">
    <property type="nucleotide sequence ID" value="NZ_FNFC01000007.1"/>
</dbReference>
<accession>A0A1G8VRP3</accession>
<gene>
    <name evidence="2" type="ORF">SAMN05216226_107117</name>
</gene>
<name>A0A1G8VRP3_9EURY</name>
<keyword evidence="1" id="KW-0812">Transmembrane</keyword>
<feature type="transmembrane region" description="Helical" evidence="1">
    <location>
        <begin position="12"/>
        <end position="43"/>
    </location>
</feature>
<evidence type="ECO:0000313" key="2">
    <source>
        <dbReference type="EMBL" id="SDJ68669.1"/>
    </source>
</evidence>
<feature type="transmembrane region" description="Helical" evidence="1">
    <location>
        <begin position="49"/>
        <end position="69"/>
    </location>
</feature>
<protein>
    <recommendedName>
        <fullName evidence="4">Holin-X, holin superfamily III</fullName>
    </recommendedName>
</protein>
<evidence type="ECO:0000256" key="1">
    <source>
        <dbReference type="SAM" id="Phobius"/>
    </source>
</evidence>
<sequence>MDLEDVLEFGGLGLLFGGFEIAGAILGIGLALVLITGLVTAFLWLDTGVLQVVAVLGLMCITALLGGLAGMKIERARQRVTDTYDSEIKDWM</sequence>
<keyword evidence="3" id="KW-1185">Reference proteome</keyword>
<keyword evidence="1" id="KW-0472">Membrane</keyword>
<evidence type="ECO:0008006" key="4">
    <source>
        <dbReference type="Google" id="ProtNLM"/>
    </source>
</evidence>
<dbReference type="Proteomes" id="UP000198856">
    <property type="component" value="Unassembled WGS sequence"/>
</dbReference>
<dbReference type="AlphaFoldDB" id="A0A1G8VRP3"/>
<proteinExistence type="predicted"/>
<dbReference type="EMBL" id="FNFC01000007">
    <property type="protein sequence ID" value="SDJ68669.1"/>
    <property type="molecule type" value="Genomic_DNA"/>
</dbReference>
<keyword evidence="1" id="KW-1133">Transmembrane helix</keyword>
<dbReference type="STRING" id="890420.SAMN05216226_107117"/>
<evidence type="ECO:0000313" key="3">
    <source>
        <dbReference type="Proteomes" id="UP000198856"/>
    </source>
</evidence>
<reference evidence="2 3" key="1">
    <citation type="submission" date="2016-10" db="EMBL/GenBank/DDBJ databases">
        <authorList>
            <person name="de Groot N.N."/>
        </authorList>
    </citation>
    <scope>NUCLEOTIDE SEQUENCE [LARGE SCALE GENOMIC DNA]</scope>
    <source>
        <strain evidence="2 3">IBRC-M10015</strain>
    </source>
</reference>
<organism evidence="2 3">
    <name type="scientific">Halovenus aranensis</name>
    <dbReference type="NCBI Taxonomy" id="890420"/>
    <lineage>
        <taxon>Archaea</taxon>
        <taxon>Methanobacteriati</taxon>
        <taxon>Methanobacteriota</taxon>
        <taxon>Stenosarchaea group</taxon>
        <taxon>Halobacteria</taxon>
        <taxon>Halobacteriales</taxon>
        <taxon>Haloarculaceae</taxon>
        <taxon>Halovenus</taxon>
    </lineage>
</organism>